<dbReference type="InterPro" id="IPR001509">
    <property type="entry name" value="Epimerase_deHydtase"/>
</dbReference>
<feature type="binding site" evidence="4">
    <location>
        <position position="185"/>
    </location>
    <ligand>
        <name>substrate</name>
    </ligand>
</feature>
<evidence type="ECO:0000313" key="7">
    <source>
        <dbReference type="Proteomes" id="UP000263900"/>
    </source>
</evidence>
<dbReference type="UniPathway" id="UPA00356">
    <property type="reaction ID" value="UER00440"/>
</dbReference>
<comment type="similarity">
    <text evidence="4">Belongs to the NAD(P)-dependent epimerase/dehydratase family. HldD subfamily.</text>
</comment>
<feature type="binding site" evidence="4">
    <location>
        <begin position="36"/>
        <end position="37"/>
    </location>
    <ligand>
        <name>NADP(+)</name>
        <dbReference type="ChEBI" id="CHEBI:58349"/>
    </ligand>
</feature>
<dbReference type="Gene3D" id="3.90.25.10">
    <property type="entry name" value="UDP-galactose 4-epimerase, domain 1"/>
    <property type="match status" value="1"/>
</dbReference>
<dbReference type="EMBL" id="CP032157">
    <property type="protein sequence ID" value="AXY75168.1"/>
    <property type="molecule type" value="Genomic_DNA"/>
</dbReference>
<keyword evidence="2 4" id="KW-0413">Isomerase</keyword>
<name>A0A3B7MM06_9BACT</name>
<dbReference type="RefSeq" id="WP_119051049.1">
    <property type="nucleotide sequence ID" value="NZ_CP032157.1"/>
</dbReference>
<feature type="binding site" evidence="4">
    <location>
        <position position="183"/>
    </location>
    <ligand>
        <name>NADP(+)</name>
        <dbReference type="ChEBI" id="CHEBI:58349"/>
    </ligand>
</feature>
<dbReference type="KEGG" id="pseg:D3H65_14790"/>
<dbReference type="GO" id="GO:0008712">
    <property type="term" value="F:ADP-glyceromanno-heptose 6-epimerase activity"/>
    <property type="evidence" value="ECO:0007669"/>
    <property type="project" value="UniProtKB-UniRule"/>
</dbReference>
<dbReference type="InterPro" id="IPR036291">
    <property type="entry name" value="NAD(P)-bd_dom_sf"/>
</dbReference>
<dbReference type="GO" id="GO:0050661">
    <property type="term" value="F:NADP binding"/>
    <property type="evidence" value="ECO:0007669"/>
    <property type="project" value="InterPro"/>
</dbReference>
<keyword evidence="1 4" id="KW-0521">NADP</keyword>
<gene>
    <name evidence="6" type="primary">rfaD</name>
    <name evidence="4" type="synonym">hldD</name>
    <name evidence="6" type="ORF">D3H65_14790</name>
</gene>
<dbReference type="CDD" id="cd05248">
    <property type="entry name" value="ADP_GME_SDR_e"/>
    <property type="match status" value="1"/>
</dbReference>
<feature type="active site" description="Proton acceptor" evidence="4">
    <location>
        <position position="146"/>
    </location>
</feature>
<dbReference type="Pfam" id="PF01370">
    <property type="entry name" value="Epimerase"/>
    <property type="match status" value="1"/>
</dbReference>
<evidence type="ECO:0000256" key="4">
    <source>
        <dbReference type="HAMAP-Rule" id="MF_01601"/>
    </source>
</evidence>
<feature type="active site" description="Proton acceptor" evidence="4">
    <location>
        <position position="183"/>
    </location>
</feature>
<feature type="binding site" evidence="4">
    <location>
        <begin position="78"/>
        <end position="82"/>
    </location>
    <ligand>
        <name>NADP(+)</name>
        <dbReference type="ChEBI" id="CHEBI:58349"/>
    </ligand>
</feature>
<comment type="cofactor">
    <cofactor evidence="4">
        <name>NADP(+)</name>
        <dbReference type="ChEBI" id="CHEBI:58349"/>
    </cofactor>
    <text evidence="4">Binds 1 NADP(+) per subunit.</text>
</comment>
<evidence type="ECO:0000256" key="1">
    <source>
        <dbReference type="ARBA" id="ARBA00022857"/>
    </source>
</evidence>
<dbReference type="HAMAP" id="MF_01601">
    <property type="entry name" value="Heptose_epimerase"/>
    <property type="match status" value="1"/>
</dbReference>
<feature type="binding site" evidence="4">
    <location>
        <position position="292"/>
    </location>
    <ligand>
        <name>substrate</name>
    </ligand>
</feature>
<dbReference type="NCBIfam" id="TIGR02197">
    <property type="entry name" value="heptose_epim"/>
    <property type="match status" value="1"/>
</dbReference>
<organism evidence="6 7">
    <name type="scientific">Paraflavitalea soli</name>
    <dbReference type="NCBI Taxonomy" id="2315862"/>
    <lineage>
        <taxon>Bacteria</taxon>
        <taxon>Pseudomonadati</taxon>
        <taxon>Bacteroidota</taxon>
        <taxon>Chitinophagia</taxon>
        <taxon>Chitinophagales</taxon>
        <taxon>Chitinophagaceae</taxon>
        <taxon>Paraflavitalea</taxon>
    </lineage>
</organism>
<feature type="binding site" evidence="4">
    <location>
        <position position="43"/>
    </location>
    <ligand>
        <name>NADP(+)</name>
        <dbReference type="ChEBI" id="CHEBI:58349"/>
    </ligand>
</feature>
<dbReference type="PANTHER" id="PTHR43103">
    <property type="entry name" value="NUCLEOSIDE-DIPHOSPHATE-SUGAR EPIMERASE"/>
    <property type="match status" value="1"/>
</dbReference>
<keyword evidence="3 4" id="KW-0119">Carbohydrate metabolism</keyword>
<feature type="binding site" evidence="4">
    <location>
        <begin position="15"/>
        <end position="16"/>
    </location>
    <ligand>
        <name>NADP(+)</name>
        <dbReference type="ChEBI" id="CHEBI:58349"/>
    </ligand>
</feature>
<feature type="binding site" evidence="4">
    <location>
        <position position="58"/>
    </location>
    <ligand>
        <name>NADP(+)</name>
        <dbReference type="ChEBI" id="CHEBI:58349"/>
    </ligand>
</feature>
<dbReference type="PANTHER" id="PTHR43103:SF3">
    <property type="entry name" value="ADP-L-GLYCERO-D-MANNO-HEPTOSE-6-EPIMERASE"/>
    <property type="match status" value="1"/>
</dbReference>
<reference evidence="6 7" key="1">
    <citation type="submission" date="2018-09" db="EMBL/GenBank/DDBJ databases">
        <title>Genome sequencing of strain 6GH32-13.</title>
        <authorList>
            <person name="Weon H.-Y."/>
            <person name="Heo J."/>
            <person name="Kwon S.-W."/>
        </authorList>
    </citation>
    <scope>NUCLEOTIDE SEQUENCE [LARGE SCALE GENOMIC DNA]</scope>
    <source>
        <strain evidence="6 7">5GH32-13</strain>
    </source>
</reference>
<comment type="domain">
    <text evidence="4">Contains a large N-terminal NADP-binding domain, and a smaller C-terminal substrate-binding domain.</text>
</comment>
<feature type="binding site" evidence="4">
    <location>
        <begin position="206"/>
        <end position="209"/>
    </location>
    <ligand>
        <name>substrate</name>
    </ligand>
</feature>
<dbReference type="GO" id="GO:0005975">
    <property type="term" value="P:carbohydrate metabolic process"/>
    <property type="evidence" value="ECO:0007669"/>
    <property type="project" value="UniProtKB-UniRule"/>
</dbReference>
<evidence type="ECO:0000313" key="6">
    <source>
        <dbReference type="EMBL" id="AXY75168.1"/>
    </source>
</evidence>
<comment type="caution">
    <text evidence="4">Lacks conserved residue(s) required for the propagation of feature annotation.</text>
</comment>
<dbReference type="PROSITE" id="PS51257">
    <property type="entry name" value="PROKAR_LIPOPROTEIN"/>
    <property type="match status" value="1"/>
</dbReference>
<feature type="binding site" evidence="4">
    <location>
        <position position="192"/>
    </location>
    <ligand>
        <name>substrate</name>
    </ligand>
</feature>
<feature type="binding site" evidence="4">
    <location>
        <position position="220"/>
    </location>
    <ligand>
        <name>substrate</name>
    </ligand>
</feature>
<dbReference type="Proteomes" id="UP000263900">
    <property type="component" value="Chromosome"/>
</dbReference>
<proteinExistence type="inferred from homology"/>
<dbReference type="GO" id="GO:0097171">
    <property type="term" value="P:ADP-L-glycero-beta-D-manno-heptose biosynthetic process"/>
    <property type="evidence" value="ECO:0007669"/>
    <property type="project" value="UniProtKB-UniPathway"/>
</dbReference>
<protein>
    <recommendedName>
        <fullName evidence="4">ADP-L-glycero-D-manno-heptose-6-epimerase</fullName>
        <ecNumber evidence="4">5.1.3.20</ecNumber>
    </recommendedName>
    <alternativeName>
        <fullName evidence="4">ADP-L-glycero-beta-D-manno-heptose-6-epimerase</fullName>
        <shortName evidence="4">ADP-glyceromanno-heptose 6-epimerase</shortName>
        <shortName evidence="4">ADP-hep 6-epimerase</shortName>
        <shortName evidence="4">AGME</shortName>
    </alternativeName>
</protein>
<dbReference type="InterPro" id="IPR011912">
    <property type="entry name" value="Heptose_epim"/>
</dbReference>
<sequence length="333" mass="38444">MNKASTIVVTGAAGFIGSCLAGFLNEHGFNNLILVDEFSRIDKVPNLEGKTYKEKVERDLFFEWLDQQSAPVDFIFHIGARTDTTEFDYAVHQKLNVEYSQKVWNYCVQRQVPLVYASSAATYGAGELGYNDDHEVPYQLKPLNPYGVSKNEFDKWALQQSAQPPFWAGLKFFNVYGPNEYHKGRMASVIWHSFNQIRKDGLVKLFKSHRPDFKDGQQLRDFVYVKDVLNVCYWLMEQYIVRHQTKVTNGLYNLGTGKARSFDDLVKSTYAGLDKAPNIQYIDMPEDIRDKYQYFTEANMHKLVQAGYSKPFYSLEAGVDDYVRNYLAVGKYY</sequence>
<comment type="subunit">
    <text evidence="4">Homopentamer.</text>
</comment>
<feature type="binding site" evidence="4">
    <location>
        <position position="174"/>
    </location>
    <ligand>
        <name>substrate</name>
    </ligand>
</feature>
<feature type="binding site" evidence="4">
    <location>
        <position position="150"/>
    </location>
    <ligand>
        <name>NADP(+)</name>
        <dbReference type="ChEBI" id="CHEBI:58349"/>
    </ligand>
</feature>
<comment type="catalytic activity">
    <reaction evidence="4">
        <text>ADP-D-glycero-beta-D-manno-heptose = ADP-L-glycero-beta-D-manno-heptose</text>
        <dbReference type="Rhea" id="RHEA:17577"/>
        <dbReference type="ChEBI" id="CHEBI:59967"/>
        <dbReference type="ChEBI" id="CHEBI:61506"/>
        <dbReference type="EC" id="5.1.3.20"/>
    </reaction>
</comment>
<dbReference type="Gene3D" id="3.40.50.720">
    <property type="entry name" value="NAD(P)-binding Rossmann-like Domain"/>
    <property type="match status" value="1"/>
</dbReference>
<feature type="domain" description="NAD-dependent epimerase/dehydratase" evidence="5">
    <location>
        <begin position="7"/>
        <end position="239"/>
    </location>
</feature>
<dbReference type="OrthoDB" id="8967463at2"/>
<dbReference type="SUPFAM" id="SSF51735">
    <property type="entry name" value="NAD(P)-binding Rossmann-fold domains"/>
    <property type="match status" value="1"/>
</dbReference>
<dbReference type="EC" id="5.1.3.20" evidence="4"/>
<comment type="pathway">
    <text evidence="4">Nucleotide-sugar biosynthesis; ADP-L-glycero-beta-D-manno-heptose biosynthesis; ADP-L-glycero-beta-D-manno-heptose from D-glycero-beta-D-manno-heptose 7-phosphate: step 4/4.</text>
</comment>
<accession>A0A3B7MM06</accession>
<feature type="binding site" evidence="4">
    <location>
        <position position="175"/>
    </location>
    <ligand>
        <name>NADP(+)</name>
        <dbReference type="ChEBI" id="CHEBI:58349"/>
    </ligand>
</feature>
<dbReference type="AlphaFoldDB" id="A0A3B7MM06"/>
<evidence type="ECO:0000259" key="5">
    <source>
        <dbReference type="Pfam" id="PF01370"/>
    </source>
</evidence>
<evidence type="ECO:0000256" key="3">
    <source>
        <dbReference type="ARBA" id="ARBA00023277"/>
    </source>
</evidence>
<evidence type="ECO:0000256" key="2">
    <source>
        <dbReference type="ARBA" id="ARBA00023235"/>
    </source>
</evidence>
<keyword evidence="7" id="KW-1185">Reference proteome</keyword>
<comment type="function">
    <text evidence="4">Catalyzes the interconversion between ADP-D-glycero-beta-D-manno-heptose and ADP-L-glycero-beta-D-manno-heptose via an epimerization at carbon 6 of the heptose.</text>
</comment>